<evidence type="ECO:0000259" key="4">
    <source>
        <dbReference type="Pfam" id="PF21773"/>
    </source>
</evidence>
<feature type="coiled-coil region" evidence="2">
    <location>
        <begin position="685"/>
        <end position="719"/>
    </location>
</feature>
<feature type="coiled-coil region" evidence="2">
    <location>
        <begin position="403"/>
        <end position="515"/>
    </location>
</feature>
<evidence type="ECO:0000256" key="2">
    <source>
        <dbReference type="SAM" id="Coils"/>
    </source>
</evidence>
<feature type="region of interest" description="Disordered" evidence="3">
    <location>
        <begin position="185"/>
        <end position="228"/>
    </location>
</feature>
<comment type="caution">
    <text evidence="5">The sequence shown here is derived from an EMBL/GenBank/DDBJ whole genome shotgun (WGS) entry which is preliminary data.</text>
</comment>
<dbReference type="PANTHER" id="PTHR21694">
    <property type="entry name" value="COILED-COIL DOMAIN-CONTAINING PROTEIN 63"/>
    <property type="match status" value="1"/>
</dbReference>
<feature type="compositionally biased region" description="Basic residues" evidence="3">
    <location>
        <begin position="285"/>
        <end position="304"/>
    </location>
</feature>
<evidence type="ECO:0000313" key="5">
    <source>
        <dbReference type="EMBL" id="KAL1373792.1"/>
    </source>
</evidence>
<evidence type="ECO:0000256" key="3">
    <source>
        <dbReference type="SAM" id="MobiDB-lite"/>
    </source>
</evidence>
<protein>
    <recommendedName>
        <fullName evidence="4">ODAD1 central coiled coil region domain-containing protein</fullName>
    </recommendedName>
</protein>
<feature type="region of interest" description="Disordered" evidence="3">
    <location>
        <begin position="279"/>
        <end position="346"/>
    </location>
</feature>
<feature type="domain" description="ODAD1 central coiled coil region" evidence="4">
    <location>
        <begin position="500"/>
        <end position="779"/>
    </location>
</feature>
<dbReference type="AlphaFoldDB" id="A0ABD1CBM7"/>
<keyword evidence="6" id="KW-1185">Reference proteome</keyword>
<organism evidence="5 6">
    <name type="scientific">Culex pipiens pipiens</name>
    <name type="common">Northern house mosquito</name>
    <dbReference type="NCBI Taxonomy" id="38569"/>
    <lineage>
        <taxon>Eukaryota</taxon>
        <taxon>Metazoa</taxon>
        <taxon>Ecdysozoa</taxon>
        <taxon>Arthropoda</taxon>
        <taxon>Hexapoda</taxon>
        <taxon>Insecta</taxon>
        <taxon>Pterygota</taxon>
        <taxon>Neoptera</taxon>
        <taxon>Endopterygota</taxon>
        <taxon>Diptera</taxon>
        <taxon>Nematocera</taxon>
        <taxon>Culicoidea</taxon>
        <taxon>Culicidae</taxon>
        <taxon>Culicinae</taxon>
        <taxon>Culicini</taxon>
        <taxon>Culex</taxon>
        <taxon>Culex</taxon>
    </lineage>
</organism>
<dbReference type="Proteomes" id="UP001562425">
    <property type="component" value="Unassembled WGS sequence"/>
</dbReference>
<feature type="compositionally biased region" description="Low complexity" evidence="3">
    <location>
        <begin position="327"/>
        <end position="339"/>
    </location>
</feature>
<evidence type="ECO:0000256" key="1">
    <source>
        <dbReference type="ARBA" id="ARBA00023054"/>
    </source>
</evidence>
<dbReference type="InterPro" id="IPR051876">
    <property type="entry name" value="ODA-DC/CCD"/>
</dbReference>
<evidence type="ECO:0000313" key="6">
    <source>
        <dbReference type="Proteomes" id="UP001562425"/>
    </source>
</evidence>
<dbReference type="InterPro" id="IPR049258">
    <property type="entry name" value="ODAD1_CC"/>
</dbReference>
<sequence length="903" mass="103587">MSSSPRSITRDGFRTLEAGGNYSKSVDSGNFSTAMYGIKEEGYRKSSGGGGSGVISSGNVMVNTLNYSTATSSSNELLEDLQHIEANRLKRGQHAKISSSSSSSINSNNNNLVNNNSIVGNGNSNNGGLYMNNNGFEQQQPSRVVCKMAPIVKHQQQVVVQQQQHYGSGSCGAYYEQHNSINNNLVYGKHPPVPPPPIPAKSHAVTQLSKNSNRPNSNNNNNNNNGYEICTVTSGGGGKSGPTSTGSTLSTFANKFHKLTANRNSNNNNNSFDGKLNHVNNNNNVHHHQPQPNGHHHQHHHHHAQTTVVVGQPGGGHHNTTLSSPESAYSTGYSSTDGTSPDHHPLTTMSEEALLIAPEVDENLSPEERLKVDRVFERDITRLQRQYLNLASTAPASKDVQIMRCLEKKLKYLEREKRELGVRVQVAYAPCHVRRYEGQIGEVERNVRMQEELELRIGGIRTEIRHLESQMKRLERERKELQKVSQSDYFYYNRVAKAKKRLATLENRLYHAKKREAVNIARNRKLRKVIKDMLVDRKQFHQHWRRMIDQLGYDKKFLIDMIERTILAFNQGEELCHKIDALKSHRAREEKAQRQEMLELQRRINTDRKNHEFLRVKGFHREMYDLDVREVRRRNLMKAEYTRKLELYQRIIEKTKSFCKVEEVSQLIEKYQKQEDTFFAHFNYLNELNFQYEQLNCTLVELYKNVDDLKERKLRKEAQDEKSFKELHETLLEESTKSKQLENSLKDDELLVVSQLEQIDEILNIVGYDRTELMRLLGEHRKITKQNVMRFLAALEVRLNEVLAMVYTSPATLDNSTLKKPIARAPEEEIRIEEIVTTQQCAECAEGQDVNRYDEAIVLPNDPGLIKEGVVAKVRAPEMQYRLHNLSKCKLPRSRMLVNKRYQ</sequence>
<accession>A0ABD1CBM7</accession>
<dbReference type="Pfam" id="PF21773">
    <property type="entry name" value="ODAD1_CC"/>
    <property type="match status" value="1"/>
</dbReference>
<gene>
    <name evidence="5" type="ORF">pipiens_020085</name>
</gene>
<proteinExistence type="predicted"/>
<keyword evidence="1 2" id="KW-0175">Coiled coil</keyword>
<dbReference type="PANTHER" id="PTHR21694:SF18">
    <property type="entry name" value="COILED-COIL DOMAIN-CONTAINING PROTEIN 63"/>
    <property type="match status" value="1"/>
</dbReference>
<reference evidence="5 6" key="1">
    <citation type="submission" date="2024-05" db="EMBL/GenBank/DDBJ databases">
        <title>Culex pipiens pipiens assembly and annotation.</title>
        <authorList>
            <person name="Alout H."/>
            <person name="Durand T."/>
        </authorList>
    </citation>
    <scope>NUCLEOTIDE SEQUENCE [LARGE SCALE GENOMIC DNA]</scope>
    <source>
        <strain evidence="5">HA-2024</strain>
        <tissue evidence="5">Whole body</tissue>
    </source>
</reference>
<dbReference type="EMBL" id="JBEHCU010013981">
    <property type="protein sequence ID" value="KAL1373792.1"/>
    <property type="molecule type" value="Genomic_DNA"/>
</dbReference>
<name>A0ABD1CBM7_CULPP</name>
<feature type="compositionally biased region" description="Low complexity" evidence="3">
    <location>
        <begin position="211"/>
        <end position="225"/>
    </location>
</feature>